<evidence type="ECO:0000313" key="1">
    <source>
        <dbReference type="EMBL" id="RLM55823.1"/>
    </source>
</evidence>
<sequence>MRSVIIGVQNLLNTRLVAQVGIIVVLHTQMEHTAMELQQVHSQLAATGTENEALRATLQGVDPAA</sequence>
<gene>
    <name evidence="1" type="ORF">C2845_PM10G10320</name>
</gene>
<dbReference type="AlphaFoldDB" id="A0A3L6PE32"/>
<protein>
    <submittedName>
        <fullName evidence="1">Uncharacterized protein</fullName>
    </submittedName>
</protein>
<organism evidence="1 2">
    <name type="scientific">Panicum miliaceum</name>
    <name type="common">Proso millet</name>
    <name type="synonym">Broomcorn millet</name>
    <dbReference type="NCBI Taxonomy" id="4540"/>
    <lineage>
        <taxon>Eukaryota</taxon>
        <taxon>Viridiplantae</taxon>
        <taxon>Streptophyta</taxon>
        <taxon>Embryophyta</taxon>
        <taxon>Tracheophyta</taxon>
        <taxon>Spermatophyta</taxon>
        <taxon>Magnoliopsida</taxon>
        <taxon>Liliopsida</taxon>
        <taxon>Poales</taxon>
        <taxon>Poaceae</taxon>
        <taxon>PACMAD clade</taxon>
        <taxon>Panicoideae</taxon>
        <taxon>Panicodae</taxon>
        <taxon>Paniceae</taxon>
        <taxon>Panicinae</taxon>
        <taxon>Panicum</taxon>
        <taxon>Panicum sect. Panicum</taxon>
    </lineage>
</organism>
<dbReference type="EMBL" id="PQIB02000018">
    <property type="protein sequence ID" value="RLM55823.1"/>
    <property type="molecule type" value="Genomic_DNA"/>
</dbReference>
<keyword evidence="2" id="KW-1185">Reference proteome</keyword>
<name>A0A3L6PE32_PANMI</name>
<reference evidence="2" key="1">
    <citation type="journal article" date="2019" name="Nat. Commun.">
        <title>The genome of broomcorn millet.</title>
        <authorList>
            <person name="Zou C."/>
            <person name="Miki D."/>
            <person name="Li D."/>
            <person name="Tang Q."/>
            <person name="Xiao L."/>
            <person name="Rajput S."/>
            <person name="Deng P."/>
            <person name="Jia W."/>
            <person name="Huang R."/>
            <person name="Zhang M."/>
            <person name="Sun Y."/>
            <person name="Hu J."/>
            <person name="Fu X."/>
            <person name="Schnable P.S."/>
            <person name="Li F."/>
            <person name="Zhang H."/>
            <person name="Feng B."/>
            <person name="Zhu X."/>
            <person name="Liu R."/>
            <person name="Schnable J.C."/>
            <person name="Zhu J.-K."/>
            <person name="Zhang H."/>
        </authorList>
    </citation>
    <scope>NUCLEOTIDE SEQUENCE [LARGE SCALE GENOMIC DNA]</scope>
</reference>
<dbReference type="Proteomes" id="UP000275267">
    <property type="component" value="Unassembled WGS sequence"/>
</dbReference>
<proteinExistence type="predicted"/>
<comment type="caution">
    <text evidence="1">The sequence shown here is derived from an EMBL/GenBank/DDBJ whole genome shotgun (WGS) entry which is preliminary data.</text>
</comment>
<evidence type="ECO:0000313" key="2">
    <source>
        <dbReference type="Proteomes" id="UP000275267"/>
    </source>
</evidence>
<accession>A0A3L6PE32</accession>